<dbReference type="EMBL" id="QEAM01000335">
    <property type="protein sequence ID" value="TPX41213.1"/>
    <property type="molecule type" value="Genomic_DNA"/>
</dbReference>
<feature type="compositionally biased region" description="Polar residues" evidence="1">
    <location>
        <begin position="246"/>
        <end position="255"/>
    </location>
</feature>
<name>A0A507CLQ8_9FUNG</name>
<evidence type="ECO:0000313" key="4">
    <source>
        <dbReference type="EMBL" id="TPX41213.1"/>
    </source>
</evidence>
<dbReference type="Proteomes" id="UP000320475">
    <property type="component" value="Unassembled WGS sequence"/>
</dbReference>
<dbReference type="VEuPathDB" id="FungiDB:SeMB42_g06443"/>
<protein>
    <submittedName>
        <fullName evidence="3">Uncharacterized protein</fullName>
    </submittedName>
</protein>
<evidence type="ECO:0000313" key="5">
    <source>
        <dbReference type="Proteomes" id="UP000317494"/>
    </source>
</evidence>
<reference evidence="5 6" key="1">
    <citation type="journal article" date="2019" name="Sci. Rep.">
        <title>Comparative genomics of chytrid fungi reveal insights into the obligate biotrophic and pathogenic lifestyle of Synchytrium endobioticum.</title>
        <authorList>
            <person name="van de Vossenberg B.T.L.H."/>
            <person name="Warris S."/>
            <person name="Nguyen H.D.T."/>
            <person name="van Gent-Pelzer M.P.E."/>
            <person name="Joly D.L."/>
            <person name="van de Geest H.C."/>
            <person name="Bonants P.J.M."/>
            <person name="Smith D.S."/>
            <person name="Levesque C.A."/>
            <person name="van der Lee T.A.J."/>
        </authorList>
    </citation>
    <scope>NUCLEOTIDE SEQUENCE [LARGE SCALE GENOMIC DNA]</scope>
    <source>
        <strain evidence="4 6">LEV6574</strain>
        <strain evidence="3 5">MB42</strain>
    </source>
</reference>
<comment type="caution">
    <text evidence="3">The sequence shown here is derived from an EMBL/GenBank/DDBJ whole genome shotgun (WGS) entry which is preliminary data.</text>
</comment>
<evidence type="ECO:0000313" key="6">
    <source>
        <dbReference type="Proteomes" id="UP000320475"/>
    </source>
</evidence>
<keyword evidence="2" id="KW-0812">Transmembrane</keyword>
<accession>A0A507CLQ8</accession>
<evidence type="ECO:0000313" key="3">
    <source>
        <dbReference type="EMBL" id="TPX39143.1"/>
    </source>
</evidence>
<sequence length="277" mass="30823">MAEHDAVSRPLPVPLPSKLGPLGANKLTRWIKQKANQDYYLISLALTAIAFRLSRRANAYLFDRVDDLPRTPWDSGRNYTVTDINNMLTGYGSLGREVYSAVCLTDSLFVLTREASIMLTQFSFWTYAPAQWTPEFLFILTFVIGVTIDLTENIAGWISVSQFPHVDPFWANLICQANEAKWIWSYVEIAIVSFGFLVSAFYKAPKLQKMLAEFLWPDAAARGGASEAEAARKNDGDASEGIVKGSMSNGHASSKATRKKPGNMETGSPRQRKVITK</sequence>
<feature type="transmembrane region" description="Helical" evidence="2">
    <location>
        <begin position="182"/>
        <end position="202"/>
    </location>
</feature>
<keyword evidence="5" id="KW-1185">Reference proteome</keyword>
<dbReference type="EMBL" id="QEAN01000364">
    <property type="protein sequence ID" value="TPX39143.1"/>
    <property type="molecule type" value="Genomic_DNA"/>
</dbReference>
<dbReference type="Proteomes" id="UP000317494">
    <property type="component" value="Unassembled WGS sequence"/>
</dbReference>
<evidence type="ECO:0000256" key="1">
    <source>
        <dbReference type="SAM" id="MobiDB-lite"/>
    </source>
</evidence>
<gene>
    <name evidence="4" type="ORF">SeLEV6574_g06204</name>
    <name evidence="3" type="ORF">SeMB42_g06443</name>
</gene>
<keyword evidence="2" id="KW-0472">Membrane</keyword>
<feature type="region of interest" description="Disordered" evidence="1">
    <location>
        <begin position="226"/>
        <end position="277"/>
    </location>
</feature>
<organism evidence="3 5">
    <name type="scientific">Synchytrium endobioticum</name>
    <dbReference type="NCBI Taxonomy" id="286115"/>
    <lineage>
        <taxon>Eukaryota</taxon>
        <taxon>Fungi</taxon>
        <taxon>Fungi incertae sedis</taxon>
        <taxon>Chytridiomycota</taxon>
        <taxon>Chytridiomycota incertae sedis</taxon>
        <taxon>Chytridiomycetes</taxon>
        <taxon>Synchytriales</taxon>
        <taxon>Synchytriaceae</taxon>
        <taxon>Synchytrium</taxon>
    </lineage>
</organism>
<keyword evidence="2" id="KW-1133">Transmembrane helix</keyword>
<evidence type="ECO:0000256" key="2">
    <source>
        <dbReference type="SAM" id="Phobius"/>
    </source>
</evidence>
<proteinExistence type="predicted"/>
<dbReference type="OrthoDB" id="10399408at2759"/>
<dbReference type="AlphaFoldDB" id="A0A507CLQ8"/>